<accession>A0ABV7JRJ5</accession>
<name>A0ABV7JRJ5_9ALTE</name>
<evidence type="ECO:0000259" key="3">
    <source>
        <dbReference type="PROSITE" id="PS01124"/>
    </source>
</evidence>
<evidence type="ECO:0000313" key="5">
    <source>
        <dbReference type="Proteomes" id="UP001595477"/>
    </source>
</evidence>
<dbReference type="RefSeq" id="WP_123326167.1">
    <property type="nucleotide sequence ID" value="NZ_JBHRSX010000006.1"/>
</dbReference>
<dbReference type="PANTHER" id="PTHR43436">
    <property type="entry name" value="ARAC-FAMILY TRANSCRIPTIONAL REGULATOR"/>
    <property type="match status" value="1"/>
</dbReference>
<dbReference type="Proteomes" id="UP001595477">
    <property type="component" value="Unassembled WGS sequence"/>
</dbReference>
<protein>
    <submittedName>
        <fullName evidence="4">AraC family transcriptional regulator N-terminal domain-containing protein</fullName>
    </submittedName>
</protein>
<dbReference type="PROSITE" id="PS01124">
    <property type="entry name" value="HTH_ARAC_FAMILY_2"/>
    <property type="match status" value="1"/>
</dbReference>
<keyword evidence="5" id="KW-1185">Reference proteome</keyword>
<feature type="domain" description="HTH araC/xylS-type" evidence="3">
    <location>
        <begin position="200"/>
        <end position="298"/>
    </location>
</feature>
<comment type="caution">
    <text evidence="4">The sequence shown here is derived from an EMBL/GenBank/DDBJ whole genome shotgun (WGS) entry which is preliminary data.</text>
</comment>
<reference evidence="5" key="1">
    <citation type="journal article" date="2019" name="Int. J. Syst. Evol. Microbiol.">
        <title>The Global Catalogue of Microorganisms (GCM) 10K type strain sequencing project: providing services to taxonomists for standard genome sequencing and annotation.</title>
        <authorList>
            <consortium name="The Broad Institute Genomics Platform"/>
            <consortium name="The Broad Institute Genome Sequencing Center for Infectious Disease"/>
            <person name="Wu L."/>
            <person name="Ma J."/>
        </authorList>
    </citation>
    <scope>NUCLEOTIDE SEQUENCE [LARGE SCALE GENOMIC DNA]</scope>
    <source>
        <strain evidence="5">KCTC 52449</strain>
    </source>
</reference>
<dbReference type="PANTHER" id="PTHR43436:SF1">
    <property type="entry name" value="TRANSCRIPTIONAL REGULATORY PROTEIN"/>
    <property type="match status" value="1"/>
</dbReference>
<gene>
    <name evidence="4" type="ORF">ACFOEW_02075</name>
</gene>
<dbReference type="InterPro" id="IPR009594">
    <property type="entry name" value="Tscrpt_reg_HTH_AraC_N"/>
</dbReference>
<dbReference type="Pfam" id="PF12833">
    <property type="entry name" value="HTH_18"/>
    <property type="match status" value="1"/>
</dbReference>
<dbReference type="InterPro" id="IPR009057">
    <property type="entry name" value="Homeodomain-like_sf"/>
</dbReference>
<dbReference type="EMBL" id="JBHRSX010000006">
    <property type="protein sequence ID" value="MFC3200604.1"/>
    <property type="molecule type" value="Genomic_DNA"/>
</dbReference>
<evidence type="ECO:0000256" key="1">
    <source>
        <dbReference type="ARBA" id="ARBA00023015"/>
    </source>
</evidence>
<evidence type="ECO:0000256" key="2">
    <source>
        <dbReference type="ARBA" id="ARBA00023163"/>
    </source>
</evidence>
<keyword evidence="2" id="KW-0804">Transcription</keyword>
<keyword evidence="1" id="KW-0805">Transcription regulation</keyword>
<dbReference type="SUPFAM" id="SSF46689">
    <property type="entry name" value="Homeodomain-like"/>
    <property type="match status" value="2"/>
</dbReference>
<dbReference type="InterPro" id="IPR018060">
    <property type="entry name" value="HTH_AraC"/>
</dbReference>
<dbReference type="Gene3D" id="1.10.10.60">
    <property type="entry name" value="Homeodomain-like"/>
    <property type="match status" value="2"/>
</dbReference>
<sequence>MITDNQLAEVSRTRLAAQIDKRTAGKAMLDTAIEGLSFYRQNEAASSCSLCVVEPSIAMVVQGMKSMTLGDDTFQYDKNRFLITSLDLPARMQVLEANKETPYLGLVIKFDLAVMSELILQAPYVKPTESLSDKGMVLGHTTPELYNACERLVNLLDEPDSIPVLAPLIKREIFWRVLTSEQGARLRQVVSAGSQGLRVAKAIEWLKANYDKAHSVESLADMAQMSKSTFHHHFRQLTSMSPLQYQKRLRLLEARRLMLGEDMDASTAAYQVGYESPSQFSREYSRLFGASPKRDIENQWQKMGGKEAGTLLMGLEH</sequence>
<proteinExistence type="predicted"/>
<dbReference type="SMART" id="SM00342">
    <property type="entry name" value="HTH_ARAC"/>
    <property type="match status" value="1"/>
</dbReference>
<organism evidence="4 5">
    <name type="scientific">Alteromonas oceani</name>
    <dbReference type="NCBI Taxonomy" id="2071609"/>
    <lineage>
        <taxon>Bacteria</taxon>
        <taxon>Pseudomonadati</taxon>
        <taxon>Pseudomonadota</taxon>
        <taxon>Gammaproteobacteria</taxon>
        <taxon>Alteromonadales</taxon>
        <taxon>Alteromonadaceae</taxon>
        <taxon>Alteromonas/Salinimonas group</taxon>
        <taxon>Alteromonas</taxon>
    </lineage>
</organism>
<evidence type="ECO:0000313" key="4">
    <source>
        <dbReference type="EMBL" id="MFC3200604.1"/>
    </source>
</evidence>
<dbReference type="Pfam" id="PF06719">
    <property type="entry name" value="AraC_N"/>
    <property type="match status" value="1"/>
</dbReference>